<dbReference type="Pfam" id="PF08378">
    <property type="entry name" value="NERD"/>
    <property type="match status" value="1"/>
</dbReference>
<evidence type="ECO:0000259" key="3">
    <source>
        <dbReference type="PROSITE" id="PS50965"/>
    </source>
</evidence>
<dbReference type="Proteomes" id="UP000519972">
    <property type="component" value="Unassembled WGS sequence"/>
</dbReference>
<gene>
    <name evidence="4" type="ORF">G9X64_29730</name>
</gene>
<dbReference type="GO" id="GO:0043139">
    <property type="term" value="F:5'-3' DNA helicase activity"/>
    <property type="evidence" value="ECO:0007669"/>
    <property type="project" value="TreeGrafter"/>
</dbReference>
<evidence type="ECO:0000313" key="4">
    <source>
        <dbReference type="EMBL" id="NNU40590.1"/>
    </source>
</evidence>
<accession>A0A7Y3SBM4</accession>
<dbReference type="Gene3D" id="1.10.510.10">
    <property type="entry name" value="Transferase(Phosphotransferase) domain 1"/>
    <property type="match status" value="1"/>
</dbReference>
<dbReference type="PROSITE" id="PS50011">
    <property type="entry name" value="PROTEIN_KINASE_DOM"/>
    <property type="match status" value="1"/>
</dbReference>
<keyword evidence="5" id="KW-1185">Reference proteome</keyword>
<dbReference type="RefSeq" id="WP_171377940.1">
    <property type="nucleotide sequence ID" value="NZ_JABFCN010000055.1"/>
</dbReference>
<dbReference type="InterPro" id="IPR050534">
    <property type="entry name" value="Coronavir_polyprotein_1ab"/>
</dbReference>
<dbReference type="Gene3D" id="3.40.50.300">
    <property type="entry name" value="P-loop containing nucleotide triphosphate hydrolases"/>
    <property type="match status" value="1"/>
</dbReference>
<reference evidence="4 5" key="1">
    <citation type="submission" date="2020-02" db="EMBL/GenBank/DDBJ databases">
        <authorList>
            <person name="Sun Q."/>
        </authorList>
    </citation>
    <scope>NUCLEOTIDE SEQUENCE [LARGE SCALE GENOMIC DNA]</scope>
    <source>
        <strain evidence="4 5">CCBAU 03386</strain>
    </source>
</reference>
<dbReference type="Pfam" id="PF13086">
    <property type="entry name" value="AAA_11"/>
    <property type="match status" value="1"/>
</dbReference>
<proteinExistence type="inferred from homology"/>
<dbReference type="EMBL" id="JABFCN010000055">
    <property type="protein sequence ID" value="NNU40590.1"/>
    <property type="molecule type" value="Genomic_DNA"/>
</dbReference>
<dbReference type="PANTHER" id="PTHR43788">
    <property type="entry name" value="DNA2/NAM7 HELICASE FAMILY MEMBER"/>
    <property type="match status" value="1"/>
</dbReference>
<dbReference type="Pfam" id="PF07714">
    <property type="entry name" value="PK_Tyr_Ser-Thr"/>
    <property type="match status" value="1"/>
</dbReference>
<dbReference type="InterPro" id="IPR000719">
    <property type="entry name" value="Prot_kinase_dom"/>
</dbReference>
<dbReference type="SUPFAM" id="SSF52540">
    <property type="entry name" value="P-loop containing nucleoside triphosphate hydrolases"/>
    <property type="match status" value="1"/>
</dbReference>
<dbReference type="GO" id="GO:0004672">
    <property type="term" value="F:protein kinase activity"/>
    <property type="evidence" value="ECO:0007669"/>
    <property type="project" value="InterPro"/>
</dbReference>
<dbReference type="InterPro" id="IPR041677">
    <property type="entry name" value="DNA2/NAM7_AAA_11"/>
</dbReference>
<feature type="domain" description="Protein kinase" evidence="2">
    <location>
        <begin position="500"/>
        <end position="785"/>
    </location>
</feature>
<dbReference type="SUPFAM" id="SSF56112">
    <property type="entry name" value="Protein kinase-like (PK-like)"/>
    <property type="match status" value="1"/>
</dbReference>
<dbReference type="InterPro" id="IPR027417">
    <property type="entry name" value="P-loop_NTPase"/>
</dbReference>
<sequence length="1380" mass="152071">MKIINCGNGLHEREVKGIESLASLPPHWFAYTNLDLATAAGSSREIDVIIVADDRILVVDLKHWNGPIESRDGNWFNAGKDHGPSPVAKISANARNIYIQLEAHLKRHAKGSNVIVPKVQGLVVLTKVADFGGVAETERRAVMPVAAFTSALKSVPKRIETFGKASPAGLLTSPEWKDQLAKFFNVSKGVFVPGRRTYGGYYATSTAPSFEHPQGIYAEFEASDERESPTLGVLRLWDFTKAETRFQTEKGRGEIAGREQEVIAYLQDRCDHCDNVIIDGKTRDPNFGVRYWEVFERRRRLQRLADFAGTELSELSRSDRIELARQLLVSIDALHLAEAAHLDLGQHSVWVQRPSTVRISHLMAASYPDVRSLGESRFQFLSTGKLPEDLFGVETTPKRRDVFLAASVIHRLLLGVTPKAASGFPEWSSSADATGEYLELHGWFESALALEPMQRFKDAGAALTAFNAAVSVRPTPAEVIEGLERHRGAIKSQMALFQAYPPSEVLCDDETRALWRAAKDGRDLLVKVWKRAAWGDQTKEGPRILDFLDQVAELAALEPEGCAKIVGTMWLGDAIVMVQEWIDLPNVERVLAEQQSDFDESSRLQFIAAISGRVEGLHALRLAHGDLKPANILLNVAEPGDPVIVDLIDFTALSDGDTATSRYSPESGGRYERDCFAVTEIAKELLEGSTSKPASWVREAIVKVRNDEPANATLLPLIDALNSHDVASEESQVLRLTSQHVEAGPLLSDEGRYFLRKAQWNRALIIRGACEELEIRVDAGGKPFRLDRRPIEQSKIKSNQRFEFGYIDTPIVVVDGPTTGLSAILPILEREDVVAALGEANVKAMEAQAADTVQELGEERDIIQGEPPEDDLIEAIAAEGSPTGQIDVARLWETLVDEERELVTYGQVTSASVFDRGANRHKVHFDLLSGSFDYNRRDRVMVEREDRNGNWRPVGQLDLQRSKTDTLYLESVRHDQGGGPPLVEEGDELRFRSRMEESSLDRRQAAVKRIIGRTSRTKDLIRILDPRTASRPQLLSDRRPADELKAQYELNDQQAEALSSVLATRPLALVQGPPGTGKTVFIAALVHAALTSGLARNVLLASQAHEAVNNAAEAVLKLFARAGEVPSILRVGNEGVVSDRLLPFHVERVEQLQKDRFRAEMRERLGVAARGLGIPDELADALTSIELAVRPVASRLLALKDEENSEQRVNALRETIDRQILELGLGGALPLETSEEEIVATLVSSALKSVPIDTRPSAERVARFQTVAALARDFVGTVSTEQRSLETFLAGTRQIVAGTCVGLGRSALGLTSTPFDLVIVDEAARCTASELAVPIQAGAWVVLVGDHKQLEPQHPESLVDEVCCFPRRTEPVRRIISIEN</sequence>
<dbReference type="PROSITE" id="PS50965">
    <property type="entry name" value="NERD"/>
    <property type="match status" value="1"/>
</dbReference>
<dbReference type="GO" id="GO:0005524">
    <property type="term" value="F:ATP binding"/>
    <property type="evidence" value="ECO:0007669"/>
    <property type="project" value="InterPro"/>
</dbReference>
<feature type="domain" description="NERD" evidence="3">
    <location>
        <begin position="9"/>
        <end position="120"/>
    </location>
</feature>
<comment type="similarity">
    <text evidence="1">Belongs to the protein kinase superfamily. TKL Ser/Thr protein kinase family. ROCO subfamily.</text>
</comment>
<evidence type="ECO:0000313" key="5">
    <source>
        <dbReference type="Proteomes" id="UP000519972"/>
    </source>
</evidence>
<name>A0A7Y3SBM4_9HYPH</name>
<dbReference type="InterPro" id="IPR001245">
    <property type="entry name" value="Ser-Thr/Tyr_kinase_cat_dom"/>
</dbReference>
<dbReference type="PANTHER" id="PTHR43788:SF8">
    <property type="entry name" value="DNA-BINDING PROTEIN SMUBP-2"/>
    <property type="match status" value="1"/>
</dbReference>
<dbReference type="InterPro" id="IPR008271">
    <property type="entry name" value="Ser/Thr_kinase_AS"/>
</dbReference>
<organism evidence="4 5">
    <name type="scientific">Rhizobium sophorae</name>
    <dbReference type="NCBI Taxonomy" id="1535242"/>
    <lineage>
        <taxon>Bacteria</taxon>
        <taxon>Pseudomonadati</taxon>
        <taxon>Pseudomonadota</taxon>
        <taxon>Alphaproteobacteria</taxon>
        <taxon>Hyphomicrobiales</taxon>
        <taxon>Rhizobiaceae</taxon>
        <taxon>Rhizobium/Agrobacterium group</taxon>
        <taxon>Rhizobium</taxon>
    </lineage>
</organism>
<dbReference type="PROSITE" id="PS00108">
    <property type="entry name" value="PROTEIN_KINASE_ST"/>
    <property type="match status" value="1"/>
</dbReference>
<dbReference type="InterPro" id="IPR011009">
    <property type="entry name" value="Kinase-like_dom_sf"/>
</dbReference>
<dbReference type="InterPro" id="IPR011528">
    <property type="entry name" value="NERD"/>
</dbReference>
<protein>
    <submittedName>
        <fullName evidence="4">AAA family ATPase</fullName>
    </submittedName>
</protein>
<evidence type="ECO:0000256" key="1">
    <source>
        <dbReference type="ARBA" id="ARBA00008171"/>
    </source>
</evidence>
<comment type="caution">
    <text evidence="4">The sequence shown here is derived from an EMBL/GenBank/DDBJ whole genome shotgun (WGS) entry which is preliminary data.</text>
</comment>
<evidence type="ECO:0000259" key="2">
    <source>
        <dbReference type="PROSITE" id="PS50011"/>
    </source>
</evidence>